<evidence type="ECO:0000313" key="1">
    <source>
        <dbReference type="EMBL" id="CAH2095491.1"/>
    </source>
</evidence>
<reference evidence="1" key="1">
    <citation type="submission" date="2022-03" db="EMBL/GenBank/DDBJ databases">
        <authorList>
            <person name="Tunstrom K."/>
        </authorList>
    </citation>
    <scope>NUCLEOTIDE SEQUENCE</scope>
</reference>
<proteinExistence type="predicted"/>
<keyword evidence="2" id="KW-1185">Reference proteome</keyword>
<comment type="caution">
    <text evidence="1">The sequence shown here is derived from an EMBL/GenBank/DDBJ whole genome shotgun (WGS) entry which is preliminary data.</text>
</comment>
<name>A0AAU9U7G6_EUPED</name>
<dbReference type="Proteomes" id="UP001153954">
    <property type="component" value="Unassembled WGS sequence"/>
</dbReference>
<sequence>MNFDWRQLLLINEPDAQLEVAGKGTCHLMMKTFANFLKIQDIIYTPWDTTSDGGLNYTENLKFYLGYKYTSKYNWTRAVLLYDTPSYKNMVGTRGGFFLASSIHHYMIIEGIDVFGRELQPMQSHEDLLIQNVGVNFASEFFWGSILV</sequence>
<organism evidence="1 2">
    <name type="scientific">Euphydryas editha</name>
    <name type="common">Edith's checkerspot</name>
    <dbReference type="NCBI Taxonomy" id="104508"/>
    <lineage>
        <taxon>Eukaryota</taxon>
        <taxon>Metazoa</taxon>
        <taxon>Ecdysozoa</taxon>
        <taxon>Arthropoda</taxon>
        <taxon>Hexapoda</taxon>
        <taxon>Insecta</taxon>
        <taxon>Pterygota</taxon>
        <taxon>Neoptera</taxon>
        <taxon>Endopterygota</taxon>
        <taxon>Lepidoptera</taxon>
        <taxon>Glossata</taxon>
        <taxon>Ditrysia</taxon>
        <taxon>Papilionoidea</taxon>
        <taxon>Nymphalidae</taxon>
        <taxon>Nymphalinae</taxon>
        <taxon>Euphydryas</taxon>
    </lineage>
</organism>
<accession>A0AAU9U7G6</accession>
<dbReference type="EMBL" id="CAKOGL010000015">
    <property type="protein sequence ID" value="CAH2095491.1"/>
    <property type="molecule type" value="Genomic_DNA"/>
</dbReference>
<gene>
    <name evidence="1" type="ORF">EEDITHA_LOCUS10934</name>
</gene>
<dbReference type="AlphaFoldDB" id="A0AAU9U7G6"/>
<evidence type="ECO:0000313" key="2">
    <source>
        <dbReference type="Proteomes" id="UP001153954"/>
    </source>
</evidence>
<protein>
    <submittedName>
        <fullName evidence="1">Uncharacterized protein</fullName>
    </submittedName>
</protein>